<protein>
    <submittedName>
        <fullName evidence="4">Uncharacterized protein</fullName>
    </submittedName>
</protein>
<proteinExistence type="predicted"/>
<dbReference type="InterPro" id="IPR010486">
    <property type="entry name" value="HNS-dep_expression_A/B"/>
</dbReference>
<dbReference type="InterPro" id="IPR038303">
    <property type="entry name" value="HdeA/HdeB_sf"/>
</dbReference>
<keyword evidence="3" id="KW-0143">Chaperone</keyword>
<dbReference type="Pfam" id="PF06411">
    <property type="entry name" value="HdeA"/>
    <property type="match status" value="1"/>
</dbReference>
<dbReference type="eggNOG" id="ENOG5033EZP">
    <property type="taxonomic scope" value="Bacteria"/>
</dbReference>
<evidence type="ECO:0000313" key="4">
    <source>
        <dbReference type="EMBL" id="ACL45829.1"/>
    </source>
</evidence>
<organism evidence="4">
    <name type="scientific">Cyanothece sp. (strain PCC 7425 / ATCC 29141)</name>
    <dbReference type="NCBI Taxonomy" id="395961"/>
    <lineage>
        <taxon>Bacteria</taxon>
        <taxon>Bacillati</taxon>
        <taxon>Cyanobacteriota</taxon>
        <taxon>Cyanophyceae</taxon>
        <taxon>Gomontiellales</taxon>
        <taxon>Cyanothecaceae</taxon>
        <taxon>Cyanothece</taxon>
    </lineage>
</organism>
<evidence type="ECO:0000256" key="1">
    <source>
        <dbReference type="ARBA" id="ARBA00022729"/>
    </source>
</evidence>
<dbReference type="EMBL" id="CP001344">
    <property type="protein sequence ID" value="ACL45829.1"/>
    <property type="molecule type" value="Genomic_DNA"/>
</dbReference>
<keyword evidence="2" id="KW-0574">Periplasm</keyword>
<dbReference type="HOGENOM" id="CLU_171894_0_0_3"/>
<reference evidence="4" key="1">
    <citation type="submission" date="2009-01" db="EMBL/GenBank/DDBJ databases">
        <title>Complete sequence of chromosome Cyanothece sp. PCC 7425.</title>
        <authorList>
            <consortium name="US DOE Joint Genome Institute"/>
            <person name="Lucas S."/>
            <person name="Copeland A."/>
            <person name="Lapidus A."/>
            <person name="Glavina del Rio T."/>
            <person name="Dalin E."/>
            <person name="Tice H."/>
            <person name="Bruce D."/>
            <person name="Goodwin L."/>
            <person name="Pitluck S."/>
            <person name="Sims D."/>
            <person name="Meineke L."/>
            <person name="Brettin T."/>
            <person name="Detter J.C."/>
            <person name="Han C."/>
            <person name="Larimer F."/>
            <person name="Land M."/>
            <person name="Hauser L."/>
            <person name="Kyrpides N."/>
            <person name="Ovchinnikova G."/>
            <person name="Liberton M."/>
            <person name="Stoeckel J."/>
            <person name="Banerjee A."/>
            <person name="Singh A."/>
            <person name="Page L."/>
            <person name="Sato H."/>
            <person name="Zhao L."/>
            <person name="Sherman L."/>
            <person name="Pakrasi H."/>
            <person name="Richardson P."/>
        </authorList>
    </citation>
    <scope>NUCLEOTIDE SEQUENCE</scope>
    <source>
        <strain evidence="4">PCC 7425</strain>
    </source>
</reference>
<dbReference type="STRING" id="395961.Cyan7425_3506"/>
<dbReference type="AlphaFoldDB" id="B8HR08"/>
<evidence type="ECO:0000256" key="3">
    <source>
        <dbReference type="ARBA" id="ARBA00023186"/>
    </source>
</evidence>
<dbReference type="Gene3D" id="1.10.890.10">
    <property type="entry name" value="HNS-dependent expression A"/>
    <property type="match status" value="1"/>
</dbReference>
<keyword evidence="1" id="KW-0732">Signal</keyword>
<name>B8HR08_CYAP4</name>
<dbReference type="OrthoDB" id="428467at2"/>
<sequence>MNTKHILSIVALLTLMGEGFSPAAYGQNRIKSTEVITLTEINCREFLKMDSDEQDLMLTFLHGFINGKTNQTTIDVPKLTQASDAIVDYCISNPQTILISVVDQIRQGK</sequence>
<accession>B8HR08</accession>
<evidence type="ECO:0000256" key="2">
    <source>
        <dbReference type="ARBA" id="ARBA00022764"/>
    </source>
</evidence>
<gene>
    <name evidence="4" type="ordered locus">Cyan7425_3506</name>
</gene>
<dbReference type="KEGG" id="cyn:Cyan7425_3506"/>